<dbReference type="Pfam" id="PF07690">
    <property type="entry name" value="MFS_1"/>
    <property type="match status" value="1"/>
</dbReference>
<comment type="caution">
    <text evidence="6">The sequence shown here is derived from an EMBL/GenBank/DDBJ whole genome shotgun (WGS) entry which is preliminary data.</text>
</comment>
<evidence type="ECO:0000256" key="2">
    <source>
        <dbReference type="ARBA" id="ARBA00022692"/>
    </source>
</evidence>
<evidence type="ECO:0000256" key="3">
    <source>
        <dbReference type="ARBA" id="ARBA00022989"/>
    </source>
</evidence>
<name>A0A8S1N783_9CILI</name>
<keyword evidence="4 5" id="KW-0472">Membrane</keyword>
<feature type="transmembrane region" description="Helical" evidence="5">
    <location>
        <begin position="231"/>
        <end position="251"/>
    </location>
</feature>
<comment type="subcellular location">
    <subcellularLocation>
        <location evidence="1">Membrane</location>
        <topology evidence="1">Multi-pass membrane protein</topology>
    </subcellularLocation>
</comment>
<feature type="transmembrane region" description="Helical" evidence="5">
    <location>
        <begin position="303"/>
        <end position="322"/>
    </location>
</feature>
<sequence>MSQAKIMTTTDTNNIYKWLVLASFSLNSISNIFIFSALTPIWSSVAIYYNVTDYDLNWFSNMYFISLFTSTFGFNPFILKHFGQSQIFSCILTAAGLWILLISGGNFTMGLLCFGLLGLGESLYYQVPLHLSKIWFPHEERALTTFIGQYSSNIGILFAYIFTFYYFQEVVDENEFKTRYENIILYNAIFASFVLIFNLITLKRPINQKDSFQIRDPLWLSIKKICTAEEALLDLLSFSVFIGVGWSYSTLFNIQQYNIGYTAQELFETNIFYQVGGISSASIFTWKLHSQSQHGLQQSYDKYMKYIVSIGFWSLAIEIVIFDQVPLWILEILNFLIGCGFAGYYSILLESLQEKHFPAQELAIGSVLCGVACVNIFQFQVRFSVSYYDFRITRILEIWISNFLFLNYYAFLLYCCILQNLIQKIRIRSLNISFLQ</sequence>
<feature type="transmembrane region" description="Helical" evidence="5">
    <location>
        <begin position="146"/>
        <end position="167"/>
    </location>
</feature>
<evidence type="ECO:0000256" key="4">
    <source>
        <dbReference type="ARBA" id="ARBA00023136"/>
    </source>
</evidence>
<evidence type="ECO:0000313" key="7">
    <source>
        <dbReference type="Proteomes" id="UP000692954"/>
    </source>
</evidence>
<dbReference type="GO" id="GO:0022857">
    <property type="term" value="F:transmembrane transporter activity"/>
    <property type="evidence" value="ECO:0007669"/>
    <property type="project" value="InterPro"/>
</dbReference>
<feature type="transmembrane region" description="Helical" evidence="5">
    <location>
        <begin position="361"/>
        <end position="379"/>
    </location>
</feature>
<feature type="transmembrane region" description="Helical" evidence="5">
    <location>
        <begin position="183"/>
        <end position="202"/>
    </location>
</feature>
<protein>
    <recommendedName>
        <fullName evidence="8">Major facilitator superfamily protein</fullName>
    </recommendedName>
</protein>
<feature type="transmembrane region" description="Helical" evidence="5">
    <location>
        <begin position="107"/>
        <end position="125"/>
    </location>
</feature>
<keyword evidence="7" id="KW-1185">Reference proteome</keyword>
<gene>
    <name evidence="6" type="ORF">PSON_ATCC_30995.1.T0480119</name>
</gene>
<dbReference type="OrthoDB" id="422206at2759"/>
<keyword evidence="2 5" id="KW-0812">Transmembrane</keyword>
<dbReference type="PANTHER" id="PTHR10924">
    <property type="entry name" value="MAJOR FACILITATOR SUPERFAMILY PROTEIN-RELATED"/>
    <property type="match status" value="1"/>
</dbReference>
<evidence type="ECO:0008006" key="8">
    <source>
        <dbReference type="Google" id="ProtNLM"/>
    </source>
</evidence>
<feature type="transmembrane region" description="Helical" evidence="5">
    <location>
        <begin position="15"/>
        <end position="38"/>
    </location>
</feature>
<evidence type="ECO:0000256" key="5">
    <source>
        <dbReference type="SAM" id="Phobius"/>
    </source>
</evidence>
<dbReference type="PANTHER" id="PTHR10924:SF6">
    <property type="entry name" value="SOLUTE CARRIER FAMILY 49 MEMBER A3"/>
    <property type="match status" value="1"/>
</dbReference>
<evidence type="ECO:0000313" key="6">
    <source>
        <dbReference type="EMBL" id="CAD8085363.1"/>
    </source>
</evidence>
<dbReference type="InterPro" id="IPR049680">
    <property type="entry name" value="FLVCR1-2_SLC49-like"/>
</dbReference>
<dbReference type="Proteomes" id="UP000692954">
    <property type="component" value="Unassembled WGS sequence"/>
</dbReference>
<feature type="transmembrane region" description="Helical" evidence="5">
    <location>
        <begin position="399"/>
        <end position="422"/>
    </location>
</feature>
<reference evidence="6" key="1">
    <citation type="submission" date="2021-01" db="EMBL/GenBank/DDBJ databases">
        <authorList>
            <consortium name="Genoscope - CEA"/>
            <person name="William W."/>
        </authorList>
    </citation>
    <scope>NUCLEOTIDE SEQUENCE</scope>
</reference>
<proteinExistence type="predicted"/>
<dbReference type="GO" id="GO:0016020">
    <property type="term" value="C:membrane"/>
    <property type="evidence" value="ECO:0007669"/>
    <property type="project" value="UniProtKB-SubCell"/>
</dbReference>
<organism evidence="6 7">
    <name type="scientific">Paramecium sonneborni</name>
    <dbReference type="NCBI Taxonomy" id="65129"/>
    <lineage>
        <taxon>Eukaryota</taxon>
        <taxon>Sar</taxon>
        <taxon>Alveolata</taxon>
        <taxon>Ciliophora</taxon>
        <taxon>Intramacronucleata</taxon>
        <taxon>Oligohymenophorea</taxon>
        <taxon>Peniculida</taxon>
        <taxon>Parameciidae</taxon>
        <taxon>Paramecium</taxon>
    </lineage>
</organism>
<feature type="transmembrane region" description="Helical" evidence="5">
    <location>
        <begin position="58"/>
        <end position="78"/>
    </location>
</feature>
<dbReference type="AlphaFoldDB" id="A0A8S1N783"/>
<feature type="transmembrane region" description="Helical" evidence="5">
    <location>
        <begin position="328"/>
        <end position="349"/>
    </location>
</feature>
<dbReference type="InterPro" id="IPR011701">
    <property type="entry name" value="MFS"/>
</dbReference>
<dbReference type="EMBL" id="CAJJDN010000048">
    <property type="protein sequence ID" value="CAD8085363.1"/>
    <property type="molecule type" value="Genomic_DNA"/>
</dbReference>
<keyword evidence="3 5" id="KW-1133">Transmembrane helix</keyword>
<evidence type="ECO:0000256" key="1">
    <source>
        <dbReference type="ARBA" id="ARBA00004141"/>
    </source>
</evidence>
<accession>A0A8S1N783</accession>